<feature type="domain" description="BOD1/SHG1" evidence="2">
    <location>
        <begin position="9"/>
        <end position="106"/>
    </location>
</feature>
<feature type="compositionally biased region" description="Basic and acidic residues" evidence="1">
    <location>
        <begin position="325"/>
        <end position="334"/>
    </location>
</feature>
<dbReference type="EMBL" id="JAAAIL010002447">
    <property type="protein sequence ID" value="KAG0257228.1"/>
    <property type="molecule type" value="Genomic_DNA"/>
</dbReference>
<evidence type="ECO:0000259" key="2">
    <source>
        <dbReference type="Pfam" id="PF05205"/>
    </source>
</evidence>
<feature type="compositionally biased region" description="Low complexity" evidence="1">
    <location>
        <begin position="244"/>
        <end position="258"/>
    </location>
</feature>
<protein>
    <recommendedName>
        <fullName evidence="2">BOD1/SHG1 domain-containing protein</fullName>
    </recommendedName>
</protein>
<feature type="non-terminal residue" evidence="3">
    <location>
        <position position="1"/>
    </location>
</feature>
<feature type="compositionally biased region" description="Basic residues" evidence="1">
    <location>
        <begin position="269"/>
        <end position="279"/>
    </location>
</feature>
<feature type="compositionally biased region" description="Low complexity" evidence="1">
    <location>
        <begin position="139"/>
        <end position="149"/>
    </location>
</feature>
<evidence type="ECO:0000313" key="3">
    <source>
        <dbReference type="EMBL" id="KAG0257228.1"/>
    </source>
</evidence>
<dbReference type="Proteomes" id="UP001194580">
    <property type="component" value="Unassembled WGS sequence"/>
</dbReference>
<evidence type="ECO:0000313" key="4">
    <source>
        <dbReference type="Proteomes" id="UP001194580"/>
    </source>
</evidence>
<comment type="caution">
    <text evidence="3">The sequence shown here is derived from an EMBL/GenBank/DDBJ whole genome shotgun (WGS) entry which is preliminary data.</text>
</comment>
<sequence length="334" mass="36835">MTSITPEELAALFKRRGHFDSTRKSLLTDFQNSQQFALQLTDILQKCIDDDPTLLQREKPEFHQLMVDRITKSAEYKDVQQFVDSLLQPAQYLNKIEGTLMTIVKEQTPPEKEASVEQDKGKDHKNIRKSKDSTAADTSLKSEASYSSSKKNDIQGPIHKPSRPQTIIKKELSLELPPRPQSKPKEHKSTQDAGISAVKRELSSVAASPEIPVEVSRKSSSGGGSREDAVRKIIPRKRNRRQSVDSNSSLSSPPSSSEGESETESRVKAGNRAKKLAKKAPKDTKDGIENCLQSQEHGNSTLDGDDSIDNIGMMSGVESDAAMDVDPKPDPEGN</sequence>
<feature type="region of interest" description="Disordered" evidence="1">
    <location>
        <begin position="106"/>
        <end position="334"/>
    </location>
</feature>
<organism evidence="3 4">
    <name type="scientific">Linnemannia exigua</name>
    <dbReference type="NCBI Taxonomy" id="604196"/>
    <lineage>
        <taxon>Eukaryota</taxon>
        <taxon>Fungi</taxon>
        <taxon>Fungi incertae sedis</taxon>
        <taxon>Mucoromycota</taxon>
        <taxon>Mortierellomycotina</taxon>
        <taxon>Mortierellomycetes</taxon>
        <taxon>Mortierellales</taxon>
        <taxon>Mortierellaceae</taxon>
        <taxon>Linnemannia</taxon>
    </lineage>
</organism>
<gene>
    <name evidence="3" type="ORF">BGZ95_005297</name>
</gene>
<name>A0AAD4H2M0_9FUNG</name>
<feature type="compositionally biased region" description="Basic and acidic residues" evidence="1">
    <location>
        <begin position="108"/>
        <end position="134"/>
    </location>
</feature>
<feature type="compositionally biased region" description="Polar residues" evidence="1">
    <location>
        <begin position="291"/>
        <end position="302"/>
    </location>
</feature>
<evidence type="ECO:0000256" key="1">
    <source>
        <dbReference type="SAM" id="MobiDB-lite"/>
    </source>
</evidence>
<keyword evidence="4" id="KW-1185">Reference proteome</keyword>
<proteinExistence type="predicted"/>
<dbReference type="InterPro" id="IPR055264">
    <property type="entry name" value="BOD1/SHG1_dom"/>
</dbReference>
<reference evidence="3" key="1">
    <citation type="journal article" date="2020" name="Fungal Divers.">
        <title>Resolving the Mortierellaceae phylogeny through synthesis of multi-gene phylogenetics and phylogenomics.</title>
        <authorList>
            <person name="Vandepol N."/>
            <person name="Liber J."/>
            <person name="Desiro A."/>
            <person name="Na H."/>
            <person name="Kennedy M."/>
            <person name="Barry K."/>
            <person name="Grigoriev I.V."/>
            <person name="Miller A.N."/>
            <person name="O'Donnell K."/>
            <person name="Stajich J.E."/>
            <person name="Bonito G."/>
        </authorList>
    </citation>
    <scope>NUCLEOTIDE SEQUENCE</scope>
    <source>
        <strain evidence="3">NRRL 28262</strain>
    </source>
</reference>
<accession>A0AAD4H2M0</accession>
<dbReference type="AlphaFoldDB" id="A0AAD4H2M0"/>
<dbReference type="Pfam" id="PF05205">
    <property type="entry name" value="COMPASS-Shg1"/>
    <property type="match status" value="1"/>
</dbReference>